<organism evidence="2 3">
    <name type="scientific">Aureibacter tunicatorum</name>
    <dbReference type="NCBI Taxonomy" id="866807"/>
    <lineage>
        <taxon>Bacteria</taxon>
        <taxon>Pseudomonadati</taxon>
        <taxon>Bacteroidota</taxon>
        <taxon>Cytophagia</taxon>
        <taxon>Cytophagales</taxon>
        <taxon>Persicobacteraceae</taxon>
        <taxon>Aureibacter</taxon>
    </lineage>
</organism>
<evidence type="ECO:0000313" key="2">
    <source>
        <dbReference type="EMBL" id="MDR6241348.1"/>
    </source>
</evidence>
<dbReference type="RefSeq" id="WP_309942025.1">
    <property type="nucleotide sequence ID" value="NZ_AP025305.1"/>
</dbReference>
<evidence type="ECO:0008006" key="4">
    <source>
        <dbReference type="Google" id="ProtNLM"/>
    </source>
</evidence>
<keyword evidence="1" id="KW-0472">Membrane</keyword>
<dbReference type="SUPFAM" id="SSF50969">
    <property type="entry name" value="YVTN repeat-like/Quinoprotein amine dehydrogenase"/>
    <property type="match status" value="1"/>
</dbReference>
<dbReference type="EMBL" id="JAVDQD010000007">
    <property type="protein sequence ID" value="MDR6241348.1"/>
    <property type="molecule type" value="Genomic_DNA"/>
</dbReference>
<reference evidence="2" key="1">
    <citation type="submission" date="2023-07" db="EMBL/GenBank/DDBJ databases">
        <title>Genomic Encyclopedia of Type Strains, Phase IV (KMG-IV): sequencing the most valuable type-strain genomes for metagenomic binning, comparative biology and taxonomic classification.</title>
        <authorList>
            <person name="Goeker M."/>
        </authorList>
    </citation>
    <scope>NUCLEOTIDE SEQUENCE</scope>
    <source>
        <strain evidence="2">DSM 26174</strain>
    </source>
</reference>
<name>A0AAE4BV22_9BACT</name>
<accession>A0AAE4BV22</accession>
<gene>
    <name evidence="2" type="ORF">HNQ88_004426</name>
</gene>
<dbReference type="AlphaFoldDB" id="A0AAE4BV22"/>
<evidence type="ECO:0000313" key="3">
    <source>
        <dbReference type="Proteomes" id="UP001185092"/>
    </source>
</evidence>
<feature type="transmembrane region" description="Helical" evidence="1">
    <location>
        <begin position="6"/>
        <end position="23"/>
    </location>
</feature>
<dbReference type="InterPro" id="IPR011044">
    <property type="entry name" value="Quino_amine_DH_bsu"/>
</dbReference>
<sequence>MNIKNIGIISIGVILLGIFYLNSNKSRINSTKFDAELNQQVTFISNIVEIERIDLNKSYSKFRKDKKVFYFLDTKDHKIYTHDLKGKKIASIGGGKGMAPDESVWVYDHKYDSSGVFIVDIQGANLKKISHEGDLISYGKLIDEKGELNRGVALGNNIFLLTKFDELSNQLRVIKLSLRKDSINLIEENILKLPKESSRYDFYYDGDFVTNGNESVYYCWFTNDFVILDNNGRTKFNAKSIFESEGPKVVTKTNVKGHQYTKYKSRYYLNNSAAIDESYFYMLTKLNHGEETEQKQSYIDVYSLKNGDYVGTLKIPAIQATGDLVEYPKEIYKEMDSNDLYVLYEESHLVKYKLEDERFN</sequence>
<keyword evidence="1" id="KW-0812">Transmembrane</keyword>
<proteinExistence type="predicted"/>
<comment type="caution">
    <text evidence="2">The sequence shown here is derived from an EMBL/GenBank/DDBJ whole genome shotgun (WGS) entry which is preliminary data.</text>
</comment>
<keyword evidence="3" id="KW-1185">Reference proteome</keyword>
<protein>
    <recommendedName>
        <fullName evidence="4">6-bladed beta-propeller</fullName>
    </recommendedName>
</protein>
<keyword evidence="1" id="KW-1133">Transmembrane helix</keyword>
<evidence type="ECO:0000256" key="1">
    <source>
        <dbReference type="SAM" id="Phobius"/>
    </source>
</evidence>
<dbReference type="Proteomes" id="UP001185092">
    <property type="component" value="Unassembled WGS sequence"/>
</dbReference>